<evidence type="ECO:0000256" key="1">
    <source>
        <dbReference type="SAM" id="MobiDB-lite"/>
    </source>
</evidence>
<evidence type="ECO:0000313" key="3">
    <source>
        <dbReference type="Proteomes" id="UP000269721"/>
    </source>
</evidence>
<feature type="region of interest" description="Disordered" evidence="1">
    <location>
        <begin position="1"/>
        <end position="60"/>
    </location>
</feature>
<organism evidence="2 3">
    <name type="scientific">Blyttiomyces helicus</name>
    <dbReference type="NCBI Taxonomy" id="388810"/>
    <lineage>
        <taxon>Eukaryota</taxon>
        <taxon>Fungi</taxon>
        <taxon>Fungi incertae sedis</taxon>
        <taxon>Chytridiomycota</taxon>
        <taxon>Chytridiomycota incertae sedis</taxon>
        <taxon>Chytridiomycetes</taxon>
        <taxon>Chytridiomycetes incertae sedis</taxon>
        <taxon>Blyttiomyces</taxon>
    </lineage>
</organism>
<feature type="compositionally biased region" description="Low complexity" evidence="1">
    <location>
        <begin position="14"/>
        <end position="29"/>
    </location>
</feature>
<feature type="compositionally biased region" description="Pro residues" evidence="1">
    <location>
        <begin position="30"/>
        <end position="44"/>
    </location>
</feature>
<dbReference type="Proteomes" id="UP000269721">
    <property type="component" value="Unassembled WGS sequence"/>
</dbReference>
<evidence type="ECO:0000313" key="2">
    <source>
        <dbReference type="EMBL" id="RKO94683.1"/>
    </source>
</evidence>
<name>A0A4P9WR40_9FUNG</name>
<protein>
    <submittedName>
        <fullName evidence="2">Uncharacterized protein</fullName>
    </submittedName>
</protein>
<proteinExistence type="predicted"/>
<keyword evidence="3" id="KW-1185">Reference proteome</keyword>
<reference evidence="3" key="1">
    <citation type="journal article" date="2018" name="Nat. Microbiol.">
        <title>Leveraging single-cell genomics to expand the fungal tree of life.</title>
        <authorList>
            <person name="Ahrendt S.R."/>
            <person name="Quandt C.A."/>
            <person name="Ciobanu D."/>
            <person name="Clum A."/>
            <person name="Salamov A."/>
            <person name="Andreopoulos B."/>
            <person name="Cheng J.F."/>
            <person name="Woyke T."/>
            <person name="Pelin A."/>
            <person name="Henrissat B."/>
            <person name="Reynolds N.K."/>
            <person name="Benny G.L."/>
            <person name="Smith M.E."/>
            <person name="James T.Y."/>
            <person name="Grigoriev I.V."/>
        </authorList>
    </citation>
    <scope>NUCLEOTIDE SEQUENCE [LARGE SCALE GENOMIC DNA]</scope>
</reference>
<feature type="region of interest" description="Disordered" evidence="1">
    <location>
        <begin position="113"/>
        <end position="142"/>
    </location>
</feature>
<accession>A0A4P9WR40</accession>
<gene>
    <name evidence="2" type="ORF">BDK51DRAFT_30819</name>
</gene>
<sequence>MPTTDDLLLNVLGTPTSPSSPSSYGAAPASTPPAHSPTTPPASTPPIRSDTASSTSATDTMSAKTILAKLENDRLDREIELIQVINQGLQGLESDTLKSQYLAAVMGAPTLAAEKPSVAPPRPDNGPDANRSHTATARRPWNVKARRSAAASSMISSLGELSSFVSVGLVCTNGMEDEEADHLNGFNFVVASVE</sequence>
<dbReference type="EMBL" id="KZ993839">
    <property type="protein sequence ID" value="RKO94683.1"/>
    <property type="molecule type" value="Genomic_DNA"/>
</dbReference>
<feature type="compositionally biased region" description="Low complexity" evidence="1">
    <location>
        <begin position="45"/>
        <end position="60"/>
    </location>
</feature>
<dbReference type="AlphaFoldDB" id="A0A4P9WR40"/>